<dbReference type="NCBIfam" id="TIGR00423">
    <property type="entry name" value="CofH family radical SAM protein"/>
    <property type="match status" value="1"/>
</dbReference>
<keyword evidence="15" id="KW-0456">Lyase</keyword>
<comment type="caution">
    <text evidence="19">The sequence shown here is derived from an EMBL/GenBank/DDBJ whole genome shotgun (WGS) entry which is preliminary data.</text>
</comment>
<dbReference type="RefSeq" id="WP_131834205.1">
    <property type="nucleotide sequence ID" value="NZ_SMFY01000001.1"/>
</dbReference>
<evidence type="ECO:0000256" key="2">
    <source>
        <dbReference type="ARBA" id="ARBA00003692"/>
    </source>
</evidence>
<evidence type="ECO:0000256" key="4">
    <source>
        <dbReference type="ARBA" id="ARBA00010051"/>
    </source>
</evidence>
<evidence type="ECO:0000256" key="6">
    <source>
        <dbReference type="ARBA" id="ARBA00012126"/>
    </source>
</evidence>
<dbReference type="Pfam" id="PF19288">
    <property type="entry name" value="CofH_C"/>
    <property type="match status" value="1"/>
</dbReference>
<dbReference type="HAMAP" id="MF_01612">
    <property type="entry name" value="FO_synth_sub2"/>
    <property type="match status" value="1"/>
</dbReference>
<keyword evidence="12" id="KW-0479">Metal-binding</keyword>
<dbReference type="GO" id="GO:0141093">
    <property type="term" value="F:5-amino-6-(D-ribitylamino)uracil--L-tyrosine 4-hydroxyphenyl transferase activity"/>
    <property type="evidence" value="ECO:0007669"/>
    <property type="project" value="UniProtKB-EC"/>
</dbReference>
<keyword evidence="11" id="KW-0949">S-adenosyl-L-methionine</keyword>
<dbReference type="PANTHER" id="PTHR43076:SF1">
    <property type="entry name" value="LIPOYL SYNTHASE 2"/>
    <property type="match status" value="1"/>
</dbReference>
<dbReference type="NCBIfam" id="NF004884">
    <property type="entry name" value="PRK06245.1"/>
    <property type="match status" value="1"/>
</dbReference>
<dbReference type="Gene3D" id="3.20.20.70">
    <property type="entry name" value="Aldolase class I"/>
    <property type="match status" value="2"/>
</dbReference>
<comment type="catalytic activity">
    <reaction evidence="16">
        <text>5-amino-6-(D-ribitylamino)uracil + L-tyrosine + S-adenosyl-L-methionine = 5-amino-5-(4-hydroxybenzyl)-6-(D-ribitylimino)-5,6-dihydrouracil + 2-iminoacetate + 5'-deoxyadenosine + L-methionine + H(+)</text>
        <dbReference type="Rhea" id="RHEA:55200"/>
        <dbReference type="ChEBI" id="CHEBI:15378"/>
        <dbReference type="ChEBI" id="CHEBI:15934"/>
        <dbReference type="ChEBI" id="CHEBI:17319"/>
        <dbReference type="ChEBI" id="CHEBI:57844"/>
        <dbReference type="ChEBI" id="CHEBI:58315"/>
        <dbReference type="ChEBI" id="CHEBI:59789"/>
        <dbReference type="ChEBI" id="CHEBI:77846"/>
        <dbReference type="ChEBI" id="CHEBI:85936"/>
        <dbReference type="EC" id="2.5.1.147"/>
    </reaction>
</comment>
<dbReference type="InterPro" id="IPR034405">
    <property type="entry name" value="F420"/>
</dbReference>
<keyword evidence="13" id="KW-0408">Iron</keyword>
<dbReference type="InterPro" id="IPR045567">
    <property type="entry name" value="CofH/MnqC-like_C"/>
</dbReference>
<dbReference type="SFLD" id="SFLDF00294">
    <property type="entry name" value="7_8-didemethyl-8-hydroxy-5-dea"/>
    <property type="match status" value="1"/>
</dbReference>
<evidence type="ECO:0000256" key="14">
    <source>
        <dbReference type="ARBA" id="ARBA00023014"/>
    </source>
</evidence>
<sequence length="813" mass="87192">MAGARGGAVVSPGERLDDEAALALADETDLLALMARAARLRDAGFGSTVTVSRKVFIPLTQLCRDVCHYCTFAHPPRKGQRAFLTPEEVLEIARAGARMGCDEVLFTLGDKPEQRYGVAREELAALGHASTLSYLRAMAALVLEETGLLPHLNAGVMDEAELASLREVSASQGLMIETTAERLSARGGPHFGSPDKLPAARLATLEAAGRARVPFTTGLLIGIGETRRERIEALLAIRASHERHGHVQEVIIQNFRAKPGTRMANAPEPSLEDHLWTVAVARVVLGAGVSLQAPPNLQPEGLKALIEAGINDWGGVSPVTPDHVNPEAPWPALAALGAATAQAGKALAPRLAAYPATIAARATWLDARVAPLVLRRADAAGLAQESGWRVGAAEEVALVVDWPAAPALAGPDRALDGVLDRAFAGRELGEADIASLFDARGDRVRHVFEAADALRREAVGDTVSYVVTRNINYTNVCAYKCGFCAFSKGRQNQHLRGRAYELDLSEIQRRTREAWERGATEVCMQGGIHPDFSGETYLSILRAVKQAVPGMHVHAFSALEVRHGAKTLGLPVPEFLLRLKEAGLGSLPGTAAEILDDEVRALICPDKLNTDEWLETVGDAHRVGLKTTSTIMFGHVDSYAHWARHMLRLRRLQGETGGITEFVPLPFLHMEAPLYLKGGTRQGPSRREALLMHAVGRLALHPLIPNVQASWVKLGEGGIVDALRSGANDIGGTLMDESISRAAGGTHGQEFPPDRMEAAIRAAGRLARQRTTLYADAPSRQKQRSYAAEALSPRVEPAAGKWAKLGSLTALRG</sequence>
<accession>A0A4R1ICI2</accession>
<evidence type="ECO:0000313" key="20">
    <source>
        <dbReference type="Proteomes" id="UP000295030"/>
    </source>
</evidence>
<dbReference type="EC" id="4.3.1.32" evidence="6"/>
<keyword evidence="14" id="KW-0411">Iron-sulfur</keyword>
<dbReference type="OrthoDB" id="9802027at2"/>
<dbReference type="SFLD" id="SFLDS00029">
    <property type="entry name" value="Radical_SAM"/>
    <property type="match status" value="3"/>
</dbReference>
<dbReference type="SFLD" id="SFLDG01388">
    <property type="entry name" value="7_8-didemethyl-8-hydroxy-5-dea"/>
    <property type="match status" value="2"/>
</dbReference>
<keyword evidence="20" id="KW-1185">Reference proteome</keyword>
<dbReference type="GO" id="GO:0046872">
    <property type="term" value="F:metal ion binding"/>
    <property type="evidence" value="ECO:0007669"/>
    <property type="project" value="UniProtKB-KW"/>
</dbReference>
<dbReference type="InterPro" id="IPR058240">
    <property type="entry name" value="rSAM_sf"/>
</dbReference>
<evidence type="ECO:0000256" key="15">
    <source>
        <dbReference type="ARBA" id="ARBA00023239"/>
    </source>
</evidence>
<protein>
    <recommendedName>
        <fullName evidence="8">FO synthase</fullName>
        <ecNumber evidence="7">2.5.1.147</ecNumber>
        <ecNumber evidence="6">4.3.1.32</ecNumber>
    </recommendedName>
</protein>
<evidence type="ECO:0000256" key="8">
    <source>
        <dbReference type="ARBA" id="ARBA00022220"/>
    </source>
</evidence>
<evidence type="ECO:0000256" key="11">
    <source>
        <dbReference type="ARBA" id="ARBA00022691"/>
    </source>
</evidence>
<keyword evidence="10" id="KW-0808">Transferase</keyword>
<evidence type="ECO:0000256" key="9">
    <source>
        <dbReference type="ARBA" id="ARBA00022485"/>
    </source>
</evidence>
<dbReference type="AlphaFoldDB" id="A0A4R1ICI2"/>
<comment type="pathway">
    <text evidence="3">Cofactor biosynthesis; coenzyme F0 biosynthesis.</text>
</comment>
<organism evidence="19 20">
    <name type="scientific">Ancylobacter aquaticus</name>
    <dbReference type="NCBI Taxonomy" id="100"/>
    <lineage>
        <taxon>Bacteria</taxon>
        <taxon>Pseudomonadati</taxon>
        <taxon>Pseudomonadota</taxon>
        <taxon>Alphaproteobacteria</taxon>
        <taxon>Hyphomicrobiales</taxon>
        <taxon>Xanthobacteraceae</taxon>
        <taxon>Ancylobacter</taxon>
    </lineage>
</organism>
<proteinExistence type="inferred from homology"/>
<dbReference type="InterPro" id="IPR013785">
    <property type="entry name" value="Aldolase_TIM"/>
</dbReference>
<keyword evidence="9" id="KW-0004">4Fe-4S</keyword>
<dbReference type="EC" id="2.5.1.147" evidence="7"/>
<dbReference type="GO" id="GO:0051539">
    <property type="term" value="F:4 iron, 4 sulfur cluster binding"/>
    <property type="evidence" value="ECO:0007669"/>
    <property type="project" value="UniProtKB-KW"/>
</dbReference>
<dbReference type="NCBIfam" id="TIGR03551">
    <property type="entry name" value="F420_cofH"/>
    <property type="match status" value="1"/>
</dbReference>
<dbReference type="CDD" id="cd01335">
    <property type="entry name" value="Radical_SAM"/>
    <property type="match status" value="2"/>
</dbReference>
<dbReference type="HAMAP" id="MF_01611">
    <property type="entry name" value="FO_synth_sub1"/>
    <property type="match status" value="1"/>
</dbReference>
<comment type="catalytic activity">
    <reaction evidence="17">
        <text>5-amino-5-(4-hydroxybenzyl)-6-(D-ribitylimino)-5,6-dihydrouracil + S-adenosyl-L-methionine = 7,8-didemethyl-8-hydroxy-5-deazariboflavin + 5'-deoxyadenosine + L-methionine + NH4(+) + H(+)</text>
        <dbReference type="Rhea" id="RHEA:55204"/>
        <dbReference type="ChEBI" id="CHEBI:15378"/>
        <dbReference type="ChEBI" id="CHEBI:17319"/>
        <dbReference type="ChEBI" id="CHEBI:28938"/>
        <dbReference type="ChEBI" id="CHEBI:57844"/>
        <dbReference type="ChEBI" id="CHEBI:59789"/>
        <dbReference type="ChEBI" id="CHEBI:59904"/>
        <dbReference type="ChEBI" id="CHEBI:85936"/>
        <dbReference type="EC" id="4.3.1.32"/>
    </reaction>
</comment>
<dbReference type="InterPro" id="IPR006638">
    <property type="entry name" value="Elp3/MiaA/NifB-like_rSAM"/>
</dbReference>
<comment type="similarity">
    <text evidence="4">In the C-terminal section; belongs to the radical SAM superfamily. CofH family.</text>
</comment>
<evidence type="ECO:0000256" key="3">
    <source>
        <dbReference type="ARBA" id="ARBA00004712"/>
    </source>
</evidence>
<dbReference type="SUPFAM" id="SSF102114">
    <property type="entry name" value="Radical SAM enzymes"/>
    <property type="match status" value="2"/>
</dbReference>
<dbReference type="SMART" id="SM00729">
    <property type="entry name" value="Elp3"/>
    <property type="match status" value="2"/>
</dbReference>
<evidence type="ECO:0000256" key="12">
    <source>
        <dbReference type="ARBA" id="ARBA00022723"/>
    </source>
</evidence>
<dbReference type="UniPathway" id="UPA00072"/>
<evidence type="ECO:0000256" key="13">
    <source>
        <dbReference type="ARBA" id="ARBA00023004"/>
    </source>
</evidence>
<comment type="similarity">
    <text evidence="5">In the N-terminal section; belongs to the radical SAM superfamily. CofG family.</text>
</comment>
<dbReference type="SFLD" id="SFLDG01064">
    <property type="entry name" value="F420__menaquinone_cofactor_bio"/>
    <property type="match status" value="3"/>
</dbReference>
<evidence type="ECO:0000256" key="10">
    <source>
        <dbReference type="ARBA" id="ARBA00022679"/>
    </source>
</evidence>
<evidence type="ECO:0000313" key="19">
    <source>
        <dbReference type="EMBL" id="TCK30939.1"/>
    </source>
</evidence>
<evidence type="ECO:0000259" key="18">
    <source>
        <dbReference type="PROSITE" id="PS51918"/>
    </source>
</evidence>
<dbReference type="PROSITE" id="PS51918">
    <property type="entry name" value="RADICAL_SAM"/>
    <property type="match status" value="2"/>
</dbReference>
<dbReference type="NCBIfam" id="NF005609">
    <property type="entry name" value="PRK07360.1"/>
    <property type="match status" value="1"/>
</dbReference>
<evidence type="ECO:0000256" key="16">
    <source>
        <dbReference type="ARBA" id="ARBA00048468"/>
    </source>
</evidence>
<feature type="domain" description="Radical SAM core" evidence="18">
    <location>
        <begin position="49"/>
        <end position="296"/>
    </location>
</feature>
<dbReference type="EMBL" id="SMFY01000001">
    <property type="protein sequence ID" value="TCK30939.1"/>
    <property type="molecule type" value="Genomic_DNA"/>
</dbReference>
<dbReference type="Pfam" id="PF04055">
    <property type="entry name" value="Radical_SAM"/>
    <property type="match status" value="2"/>
</dbReference>
<dbReference type="SFLD" id="SFLDF00343">
    <property type="entry name" value="aminofutalosine_synthase_(mqnE"/>
    <property type="match status" value="1"/>
</dbReference>
<dbReference type="InterPro" id="IPR019940">
    <property type="entry name" value="CofH_family"/>
</dbReference>
<evidence type="ECO:0000256" key="1">
    <source>
        <dbReference type="ARBA" id="ARBA00001966"/>
    </source>
</evidence>
<dbReference type="InterPro" id="IPR019939">
    <property type="entry name" value="CofG_family"/>
</dbReference>
<dbReference type="SFLD" id="SFLDG01389">
    <property type="entry name" value="menaquinone_synthsis_involved"/>
    <property type="match status" value="1"/>
</dbReference>
<evidence type="ECO:0000256" key="7">
    <source>
        <dbReference type="ARBA" id="ARBA00012289"/>
    </source>
</evidence>
<name>A0A4R1ICI2_ANCAQ</name>
<dbReference type="PANTHER" id="PTHR43076">
    <property type="entry name" value="FO SYNTHASE (COFH)"/>
    <property type="match status" value="1"/>
</dbReference>
<dbReference type="InterPro" id="IPR020050">
    <property type="entry name" value="FO_synthase_su2"/>
</dbReference>
<dbReference type="Proteomes" id="UP000295030">
    <property type="component" value="Unassembled WGS sequence"/>
</dbReference>
<evidence type="ECO:0000256" key="17">
    <source>
        <dbReference type="ARBA" id="ARBA00048974"/>
    </source>
</evidence>
<comment type="function">
    <text evidence="2">Catalyzes the radical-mediated synthesis of 7,8-didemethyl-8-hydroxy-5-deazariboflavin (FO) from 5-amino-6-(D-ribitylamino)uracil and L-tyrosine.</text>
</comment>
<dbReference type="GO" id="GO:0044689">
    <property type="term" value="F:7,8-didemethyl-8-hydroxy-5-deazariboflavin synthase activity"/>
    <property type="evidence" value="ECO:0007669"/>
    <property type="project" value="UniProtKB-EC"/>
</dbReference>
<comment type="cofactor">
    <cofactor evidence="1">
        <name>[4Fe-4S] cluster</name>
        <dbReference type="ChEBI" id="CHEBI:49883"/>
    </cofactor>
</comment>
<evidence type="ECO:0000256" key="5">
    <source>
        <dbReference type="ARBA" id="ARBA00010826"/>
    </source>
</evidence>
<feature type="domain" description="Radical SAM core" evidence="18">
    <location>
        <begin position="463"/>
        <end position="702"/>
    </location>
</feature>
<gene>
    <name evidence="19" type="ORF">EV667_1043</name>
</gene>
<dbReference type="NCBIfam" id="TIGR03550">
    <property type="entry name" value="F420_cofG"/>
    <property type="match status" value="1"/>
</dbReference>
<dbReference type="InterPro" id="IPR007197">
    <property type="entry name" value="rSAM"/>
</dbReference>
<reference evidence="19 20" key="1">
    <citation type="submission" date="2019-03" db="EMBL/GenBank/DDBJ databases">
        <title>Genomic Encyclopedia of Type Strains, Phase IV (KMG-IV): sequencing the most valuable type-strain genomes for metagenomic binning, comparative biology and taxonomic classification.</title>
        <authorList>
            <person name="Goeker M."/>
        </authorList>
    </citation>
    <scope>NUCLEOTIDE SEQUENCE [LARGE SCALE GENOMIC DNA]</scope>
    <source>
        <strain evidence="19 20">DSM 101</strain>
    </source>
</reference>